<proteinExistence type="predicted"/>
<comment type="caution">
    <text evidence="2">The sequence shown here is derived from an EMBL/GenBank/DDBJ whole genome shotgun (WGS) entry which is preliminary data.</text>
</comment>
<reference evidence="2 3" key="1">
    <citation type="submission" date="2019-10" db="EMBL/GenBank/DDBJ databases">
        <title>Alcanivorax sp.PA15-N-34 draft genome sequence.</title>
        <authorList>
            <person name="Liao X."/>
            <person name="Shao Z."/>
        </authorList>
    </citation>
    <scope>NUCLEOTIDE SEQUENCE [LARGE SCALE GENOMIC DNA]</scope>
    <source>
        <strain evidence="2 3">PA15-N-34</strain>
    </source>
</reference>
<accession>A0A6N7LRN9</accession>
<keyword evidence="3" id="KW-1185">Reference proteome</keyword>
<keyword evidence="1" id="KW-0812">Transmembrane</keyword>
<keyword evidence="1" id="KW-0472">Membrane</keyword>
<protein>
    <submittedName>
        <fullName evidence="2">Uncharacterized protein</fullName>
    </submittedName>
</protein>
<dbReference type="EMBL" id="WIRE01000001">
    <property type="protein sequence ID" value="MQX52923.1"/>
    <property type="molecule type" value="Genomic_DNA"/>
</dbReference>
<sequence>MVMSRGKIGAFLGFVGLVLSYLTLHAWKIDDGINLYLAPYIAAISAAFSQGETLSGYTSKGVSITEEISIIVVGSVAVLLGVAAFIMSLLSVRRGEPAGETRVSLFVGALPMVLLSPLWGLVALFTGCMVVMLYKKNLTKACKPTFGG</sequence>
<evidence type="ECO:0000313" key="2">
    <source>
        <dbReference type="EMBL" id="MQX52923.1"/>
    </source>
</evidence>
<feature type="transmembrane region" description="Helical" evidence="1">
    <location>
        <begin position="70"/>
        <end position="92"/>
    </location>
</feature>
<feature type="transmembrane region" description="Helical" evidence="1">
    <location>
        <begin position="112"/>
        <end position="134"/>
    </location>
</feature>
<dbReference type="AlphaFoldDB" id="A0A6N7LRN9"/>
<dbReference type="RefSeq" id="WP_153499942.1">
    <property type="nucleotide sequence ID" value="NZ_WIRE01000001.1"/>
</dbReference>
<name>A0A6N7LRN9_9GAMM</name>
<feature type="transmembrane region" description="Helical" evidence="1">
    <location>
        <begin position="7"/>
        <end position="27"/>
    </location>
</feature>
<evidence type="ECO:0000313" key="3">
    <source>
        <dbReference type="Proteomes" id="UP000469421"/>
    </source>
</evidence>
<evidence type="ECO:0000256" key="1">
    <source>
        <dbReference type="SAM" id="Phobius"/>
    </source>
</evidence>
<gene>
    <name evidence="2" type="ORF">GFN93_06650</name>
</gene>
<dbReference type="Proteomes" id="UP000469421">
    <property type="component" value="Unassembled WGS sequence"/>
</dbReference>
<organism evidence="2 3">
    <name type="scientific">Alcanivorax sediminis</name>
    <dbReference type="NCBI Taxonomy" id="2663008"/>
    <lineage>
        <taxon>Bacteria</taxon>
        <taxon>Pseudomonadati</taxon>
        <taxon>Pseudomonadota</taxon>
        <taxon>Gammaproteobacteria</taxon>
        <taxon>Oceanospirillales</taxon>
        <taxon>Alcanivoracaceae</taxon>
        <taxon>Alcanivorax</taxon>
    </lineage>
</organism>
<keyword evidence="1" id="KW-1133">Transmembrane helix</keyword>